<feature type="domain" description="Cytochrome c-type biogenesis protein H Ig-like" evidence="6">
    <location>
        <begin position="299"/>
        <end position="406"/>
    </location>
</feature>
<feature type="domain" description="Cytochrome c-type biogenesis protein H TPR" evidence="7">
    <location>
        <begin position="140"/>
        <end position="254"/>
    </location>
</feature>
<dbReference type="PANTHER" id="PTHR47870">
    <property type="entry name" value="CYTOCHROME C-TYPE BIOGENESIS PROTEIN CCMH"/>
    <property type="match status" value="1"/>
</dbReference>
<organism evidence="8 9">
    <name type="scientific">Solimonas marina</name>
    <dbReference type="NCBI Taxonomy" id="2714601"/>
    <lineage>
        <taxon>Bacteria</taxon>
        <taxon>Pseudomonadati</taxon>
        <taxon>Pseudomonadota</taxon>
        <taxon>Gammaproteobacteria</taxon>
        <taxon>Nevskiales</taxon>
        <taxon>Nevskiaceae</taxon>
        <taxon>Solimonas</taxon>
    </lineage>
</organism>
<comment type="subcellular location">
    <subcellularLocation>
        <location evidence="1">Cell envelope</location>
    </subcellularLocation>
</comment>
<dbReference type="AlphaFoldDB" id="A0A969W772"/>
<dbReference type="PANTHER" id="PTHR47870:SF1">
    <property type="entry name" value="CYTOCHROME C-TYPE BIOGENESIS PROTEIN CCMH"/>
    <property type="match status" value="1"/>
</dbReference>
<dbReference type="GO" id="GO:0005886">
    <property type="term" value="C:plasma membrane"/>
    <property type="evidence" value="ECO:0007669"/>
    <property type="project" value="TreeGrafter"/>
</dbReference>
<dbReference type="SUPFAM" id="SSF48452">
    <property type="entry name" value="TPR-like"/>
    <property type="match status" value="1"/>
</dbReference>
<dbReference type="InterPro" id="IPR017560">
    <property type="entry name" value="Cyt_c_biogenesis_CcmI"/>
</dbReference>
<evidence type="ECO:0000259" key="7">
    <source>
        <dbReference type="Pfam" id="PF23914"/>
    </source>
</evidence>
<comment type="caution">
    <text evidence="8">The sequence shown here is derived from an EMBL/GenBank/DDBJ whole genome shotgun (WGS) entry which is preliminary data.</text>
</comment>
<feature type="transmembrane region" description="Helical" evidence="5">
    <location>
        <begin position="6"/>
        <end position="23"/>
    </location>
</feature>
<dbReference type="GO" id="GO:0030313">
    <property type="term" value="C:cell envelope"/>
    <property type="evidence" value="ECO:0007669"/>
    <property type="project" value="UniProtKB-SubCell"/>
</dbReference>
<evidence type="ECO:0000256" key="1">
    <source>
        <dbReference type="ARBA" id="ARBA00004196"/>
    </source>
</evidence>
<dbReference type="InterPro" id="IPR056412">
    <property type="entry name" value="Ig_CycH"/>
</dbReference>
<reference evidence="8" key="1">
    <citation type="submission" date="2020-03" db="EMBL/GenBank/DDBJ databases">
        <title>Solimonas marina sp. nov., isolated from deep seawater of the Pacific Ocean.</title>
        <authorList>
            <person name="Liu X."/>
            <person name="Lai Q."/>
            <person name="Sun F."/>
            <person name="Gai Y."/>
            <person name="Li G."/>
            <person name="Shao Z."/>
        </authorList>
    </citation>
    <scope>NUCLEOTIDE SEQUENCE</scope>
    <source>
        <strain evidence="8">C16B3</strain>
    </source>
</reference>
<name>A0A969W772_9GAMM</name>
<dbReference type="NCBIfam" id="TIGR03142">
    <property type="entry name" value="cytochro_ccmI"/>
    <property type="match status" value="1"/>
</dbReference>
<protein>
    <submittedName>
        <fullName evidence="8">C-type cytochrome biogenesis protein CcmI</fullName>
    </submittedName>
</protein>
<feature type="transmembrane region" description="Helical" evidence="5">
    <location>
        <begin position="93"/>
        <end position="112"/>
    </location>
</feature>
<gene>
    <name evidence="8" type="primary">ccmI</name>
    <name evidence="8" type="ORF">G7Y82_05035</name>
</gene>
<dbReference type="GO" id="GO:0017004">
    <property type="term" value="P:cytochrome complex assembly"/>
    <property type="evidence" value="ECO:0007669"/>
    <property type="project" value="UniProtKB-KW"/>
</dbReference>
<evidence type="ECO:0000256" key="3">
    <source>
        <dbReference type="ARBA" id="ARBA00022748"/>
    </source>
</evidence>
<dbReference type="EMBL" id="JAAVXB010000002">
    <property type="protein sequence ID" value="NKF21672.1"/>
    <property type="molecule type" value="Genomic_DNA"/>
</dbReference>
<dbReference type="InterPro" id="IPR056413">
    <property type="entry name" value="TPR_CcmH_CycH"/>
</dbReference>
<dbReference type="Gene3D" id="1.25.40.10">
    <property type="entry name" value="Tetratricopeptide repeat domain"/>
    <property type="match status" value="1"/>
</dbReference>
<dbReference type="InterPro" id="IPR011990">
    <property type="entry name" value="TPR-like_helical_dom_sf"/>
</dbReference>
<evidence type="ECO:0000256" key="4">
    <source>
        <dbReference type="ARBA" id="ARBA00022803"/>
    </source>
</evidence>
<keyword evidence="5" id="KW-0812">Transmembrane</keyword>
<evidence type="ECO:0000313" key="9">
    <source>
        <dbReference type="Proteomes" id="UP000653472"/>
    </source>
</evidence>
<dbReference type="Proteomes" id="UP000653472">
    <property type="component" value="Unassembled WGS sequence"/>
</dbReference>
<evidence type="ECO:0000313" key="8">
    <source>
        <dbReference type="EMBL" id="NKF21672.1"/>
    </source>
</evidence>
<evidence type="ECO:0000259" key="6">
    <source>
        <dbReference type="Pfam" id="PF23892"/>
    </source>
</evidence>
<keyword evidence="2" id="KW-0677">Repeat</keyword>
<keyword evidence="4" id="KW-0802">TPR repeat</keyword>
<keyword evidence="9" id="KW-1185">Reference proteome</keyword>
<evidence type="ECO:0000256" key="2">
    <source>
        <dbReference type="ARBA" id="ARBA00022737"/>
    </source>
</evidence>
<dbReference type="RefSeq" id="WP_168146915.1">
    <property type="nucleotide sequence ID" value="NZ_JAAVXB010000002.1"/>
</dbReference>
<keyword evidence="3" id="KW-0201">Cytochrome c-type biogenesis</keyword>
<dbReference type="Pfam" id="PF23914">
    <property type="entry name" value="TPR_CcmH_CycH"/>
    <property type="match status" value="1"/>
</dbReference>
<proteinExistence type="predicted"/>
<evidence type="ECO:0000256" key="5">
    <source>
        <dbReference type="SAM" id="Phobius"/>
    </source>
</evidence>
<sequence>MTLYLLMALLAALAGLWWTRPLWRRASPAALRRRSANVGAYRTRLAEIDADVAAGTLDAEAAQQLRDEAAARLLDDAGAAEVEAGHSARRLPLALAGVAVLAVLSASAYWYGGSWRTFSLIELAGHDPQAAQERMVDGMIAKLQAHLDAEPDDAQGWAMLGRSYVVLQRYADGAKAYGRANALTIDQPHADWLVAAGAALGMADGNRDLSKGRPLFEQALKLEPGNAEALWYGGLAALQDGDFKTTYAHWLKLRDDRSLPDDVRAILDQHLPELATKAGETLPAAADASPQAPASGVHLTVEVSLADALKDKLKPGMTLLVFAKAASGPPMPLAVQKISSPKLPLTVTLDDSLAMMPAMKLSAFPNWVVTARLTSSGGAQALSGDLEGSHPVARADAATPLQIVIDRQLP</sequence>
<dbReference type="InterPro" id="IPR051263">
    <property type="entry name" value="C-type_cytochrome_biogenesis"/>
</dbReference>
<dbReference type="Pfam" id="PF23892">
    <property type="entry name" value="Ig_CycH"/>
    <property type="match status" value="1"/>
</dbReference>
<accession>A0A969W772</accession>
<keyword evidence="5" id="KW-1133">Transmembrane helix</keyword>
<keyword evidence="5" id="KW-0472">Membrane</keyword>